<dbReference type="EMBL" id="MU118119">
    <property type="protein sequence ID" value="KAF9644779.1"/>
    <property type="molecule type" value="Genomic_DNA"/>
</dbReference>
<comment type="caution">
    <text evidence="1">The sequence shown here is derived from an EMBL/GenBank/DDBJ whole genome shotgun (WGS) entry which is preliminary data.</text>
</comment>
<reference evidence="1" key="1">
    <citation type="submission" date="2019-10" db="EMBL/GenBank/DDBJ databases">
        <authorList>
            <consortium name="DOE Joint Genome Institute"/>
            <person name="Kuo A."/>
            <person name="Miyauchi S."/>
            <person name="Kiss E."/>
            <person name="Drula E."/>
            <person name="Kohler A."/>
            <person name="Sanchez-Garcia M."/>
            <person name="Andreopoulos B."/>
            <person name="Barry K.W."/>
            <person name="Bonito G."/>
            <person name="Buee M."/>
            <person name="Carver A."/>
            <person name="Chen C."/>
            <person name="Cichocki N."/>
            <person name="Clum A."/>
            <person name="Culley D."/>
            <person name="Crous P.W."/>
            <person name="Fauchery L."/>
            <person name="Girlanda M."/>
            <person name="Hayes R."/>
            <person name="Keri Z."/>
            <person name="Labutti K."/>
            <person name="Lipzen A."/>
            <person name="Lombard V."/>
            <person name="Magnuson J."/>
            <person name="Maillard F."/>
            <person name="Morin E."/>
            <person name="Murat C."/>
            <person name="Nolan M."/>
            <person name="Ohm R."/>
            <person name="Pangilinan J."/>
            <person name="Pereira M."/>
            <person name="Perotto S."/>
            <person name="Peter M."/>
            <person name="Riley R."/>
            <person name="Sitrit Y."/>
            <person name="Stielow B."/>
            <person name="Szollosi G."/>
            <person name="Zifcakova L."/>
            <person name="Stursova M."/>
            <person name="Spatafora J.W."/>
            <person name="Tedersoo L."/>
            <person name="Vaario L.-M."/>
            <person name="Yamada A."/>
            <person name="Yan M."/>
            <person name="Wang P."/>
            <person name="Xu J."/>
            <person name="Bruns T."/>
            <person name="Baldrian P."/>
            <person name="Vilgalys R."/>
            <person name="Henrissat B."/>
            <person name="Grigoriev I.V."/>
            <person name="Hibbett D."/>
            <person name="Nagy L.G."/>
            <person name="Martin F.M."/>
        </authorList>
    </citation>
    <scope>NUCLEOTIDE SEQUENCE</scope>
    <source>
        <strain evidence="1">P2</strain>
    </source>
</reference>
<evidence type="ECO:0000313" key="2">
    <source>
        <dbReference type="Proteomes" id="UP000886501"/>
    </source>
</evidence>
<name>A0ACB6Z5J2_THEGA</name>
<keyword evidence="2" id="KW-1185">Reference proteome</keyword>
<evidence type="ECO:0000313" key="1">
    <source>
        <dbReference type="EMBL" id="KAF9644779.1"/>
    </source>
</evidence>
<proteinExistence type="predicted"/>
<sequence length="539" mass="60811">MWPFSRDSVSVTRVACATVGIVGTLYLADRMKRTGRREKPSPSGSPTLPIVGNLTIPSNEKVWDRLTGWTRQYGEIYSLKLGPGNAVILSSMAAVKEIVEKNSGLITGRSRSALMDSTADGVLTICIARRWRPVREFLTFQACQQHLGIQHAEATQLMFDILSEPINFCNQIRRYAASTAFSVVFGKRTPQPTTPEVIEFFAAQHSLELLPEPDVVRPFGVIPMLQHVSEGWTRRKKLANQTRRLETLYSKLCDELVANINAEKKNGCWMETVVERGPEMGLDEGQVVKFGGTLIEDGPDTTSAFLQTFVFALMNWPEAQKRAQEEVEMVIGPDRIPAVQDIDDLPYVQALIKETHRWRPTVPLALPHTTIGNILYKEYVIPQDTEVYVNNWTIMHDSGIFEDPESFRPERWFQLGLRDERIFDLMFGIGKYACPGQNLARNSINLNAMNFLWAFNISRAKYPSGREKVYDLNDFSPGLLVAPNPFECVITPRSGGRAGIIRSEFSNAIPHFEPFEQAMNPEDKDHVAKLRRQAKASFT</sequence>
<accession>A0ACB6Z5J2</accession>
<reference evidence="1" key="2">
    <citation type="journal article" date="2020" name="Nat. Commun.">
        <title>Large-scale genome sequencing of mycorrhizal fungi provides insights into the early evolution of symbiotic traits.</title>
        <authorList>
            <person name="Miyauchi S."/>
            <person name="Kiss E."/>
            <person name="Kuo A."/>
            <person name="Drula E."/>
            <person name="Kohler A."/>
            <person name="Sanchez-Garcia M."/>
            <person name="Morin E."/>
            <person name="Andreopoulos B."/>
            <person name="Barry K.W."/>
            <person name="Bonito G."/>
            <person name="Buee M."/>
            <person name="Carver A."/>
            <person name="Chen C."/>
            <person name="Cichocki N."/>
            <person name="Clum A."/>
            <person name="Culley D."/>
            <person name="Crous P.W."/>
            <person name="Fauchery L."/>
            <person name="Girlanda M."/>
            <person name="Hayes R.D."/>
            <person name="Keri Z."/>
            <person name="LaButti K."/>
            <person name="Lipzen A."/>
            <person name="Lombard V."/>
            <person name="Magnuson J."/>
            <person name="Maillard F."/>
            <person name="Murat C."/>
            <person name="Nolan M."/>
            <person name="Ohm R.A."/>
            <person name="Pangilinan J."/>
            <person name="Pereira M.F."/>
            <person name="Perotto S."/>
            <person name="Peter M."/>
            <person name="Pfister S."/>
            <person name="Riley R."/>
            <person name="Sitrit Y."/>
            <person name="Stielow J.B."/>
            <person name="Szollosi G."/>
            <person name="Zifcakova L."/>
            <person name="Stursova M."/>
            <person name="Spatafora J.W."/>
            <person name="Tedersoo L."/>
            <person name="Vaario L.M."/>
            <person name="Yamada A."/>
            <person name="Yan M."/>
            <person name="Wang P."/>
            <person name="Xu J."/>
            <person name="Bruns T."/>
            <person name="Baldrian P."/>
            <person name="Vilgalys R."/>
            <person name="Dunand C."/>
            <person name="Henrissat B."/>
            <person name="Grigoriev I.V."/>
            <person name="Hibbett D."/>
            <person name="Nagy L.G."/>
            <person name="Martin F.M."/>
        </authorList>
    </citation>
    <scope>NUCLEOTIDE SEQUENCE</scope>
    <source>
        <strain evidence="1">P2</strain>
    </source>
</reference>
<organism evidence="1 2">
    <name type="scientific">Thelephora ganbajun</name>
    <name type="common">Ganba fungus</name>
    <dbReference type="NCBI Taxonomy" id="370292"/>
    <lineage>
        <taxon>Eukaryota</taxon>
        <taxon>Fungi</taxon>
        <taxon>Dikarya</taxon>
        <taxon>Basidiomycota</taxon>
        <taxon>Agaricomycotina</taxon>
        <taxon>Agaricomycetes</taxon>
        <taxon>Thelephorales</taxon>
        <taxon>Thelephoraceae</taxon>
        <taxon>Thelephora</taxon>
    </lineage>
</organism>
<gene>
    <name evidence="1" type="ORF">BDM02DRAFT_3102346</name>
</gene>
<dbReference type="Proteomes" id="UP000886501">
    <property type="component" value="Unassembled WGS sequence"/>
</dbReference>
<protein>
    <submittedName>
        <fullName evidence="1">Cytochrome P450</fullName>
    </submittedName>
</protein>